<evidence type="ECO:0000313" key="2">
    <source>
        <dbReference type="Proteomes" id="UP000297245"/>
    </source>
</evidence>
<evidence type="ECO:0008006" key="3">
    <source>
        <dbReference type="Google" id="ProtNLM"/>
    </source>
</evidence>
<name>A0A4V4HAZ2_DENBC</name>
<dbReference type="OrthoDB" id="198652at2759"/>
<organism evidence="1 2">
    <name type="scientific">Dendrothele bispora (strain CBS 962.96)</name>
    <dbReference type="NCBI Taxonomy" id="1314807"/>
    <lineage>
        <taxon>Eukaryota</taxon>
        <taxon>Fungi</taxon>
        <taxon>Dikarya</taxon>
        <taxon>Basidiomycota</taxon>
        <taxon>Agaricomycotina</taxon>
        <taxon>Agaricomycetes</taxon>
        <taxon>Agaricomycetidae</taxon>
        <taxon>Agaricales</taxon>
        <taxon>Agaricales incertae sedis</taxon>
        <taxon>Dendrothele</taxon>
    </lineage>
</organism>
<dbReference type="AlphaFoldDB" id="A0A4V4HAZ2"/>
<sequence>LIGWVAVNERGIEHLFIYVDDSYGFHPAGDLEYYAPYDGWYPAPQVKLLQLWDELGIPHGKPKQVYGLVMTTIGFEVDPNEMFARMPTEAKSELVQAIRQFVTFPPCGKLRHSLVDFMRMASWVNWSFNVHPLLKPGLCQMYQKMRGKEKIFAQVAVSRALRDEMLWLADRLERSNGVYFFESYDWELSEADVVTYCDASLIG</sequence>
<keyword evidence="2" id="KW-1185">Reference proteome</keyword>
<accession>A0A4V4HAZ2</accession>
<dbReference type="Proteomes" id="UP000297245">
    <property type="component" value="Unassembled WGS sequence"/>
</dbReference>
<proteinExistence type="predicted"/>
<protein>
    <recommendedName>
        <fullName evidence="3">DNA/RNA polymerase</fullName>
    </recommendedName>
</protein>
<gene>
    <name evidence="1" type="ORF">K435DRAFT_557245</name>
</gene>
<feature type="non-terminal residue" evidence="1">
    <location>
        <position position="1"/>
    </location>
</feature>
<feature type="non-terminal residue" evidence="1">
    <location>
        <position position="203"/>
    </location>
</feature>
<dbReference type="EMBL" id="ML180453">
    <property type="protein sequence ID" value="THU77395.1"/>
    <property type="molecule type" value="Genomic_DNA"/>
</dbReference>
<evidence type="ECO:0000313" key="1">
    <source>
        <dbReference type="EMBL" id="THU77395.1"/>
    </source>
</evidence>
<reference evidence="1 2" key="1">
    <citation type="journal article" date="2019" name="Nat. Ecol. Evol.">
        <title>Megaphylogeny resolves global patterns of mushroom evolution.</title>
        <authorList>
            <person name="Varga T."/>
            <person name="Krizsan K."/>
            <person name="Foldi C."/>
            <person name="Dima B."/>
            <person name="Sanchez-Garcia M."/>
            <person name="Sanchez-Ramirez S."/>
            <person name="Szollosi G.J."/>
            <person name="Szarkandi J.G."/>
            <person name="Papp V."/>
            <person name="Albert L."/>
            <person name="Andreopoulos W."/>
            <person name="Angelini C."/>
            <person name="Antonin V."/>
            <person name="Barry K.W."/>
            <person name="Bougher N.L."/>
            <person name="Buchanan P."/>
            <person name="Buyck B."/>
            <person name="Bense V."/>
            <person name="Catcheside P."/>
            <person name="Chovatia M."/>
            <person name="Cooper J."/>
            <person name="Damon W."/>
            <person name="Desjardin D."/>
            <person name="Finy P."/>
            <person name="Geml J."/>
            <person name="Haridas S."/>
            <person name="Hughes K."/>
            <person name="Justo A."/>
            <person name="Karasinski D."/>
            <person name="Kautmanova I."/>
            <person name="Kiss B."/>
            <person name="Kocsube S."/>
            <person name="Kotiranta H."/>
            <person name="LaButti K.M."/>
            <person name="Lechner B.E."/>
            <person name="Liimatainen K."/>
            <person name="Lipzen A."/>
            <person name="Lukacs Z."/>
            <person name="Mihaltcheva S."/>
            <person name="Morgado L.N."/>
            <person name="Niskanen T."/>
            <person name="Noordeloos M.E."/>
            <person name="Ohm R.A."/>
            <person name="Ortiz-Santana B."/>
            <person name="Ovrebo C."/>
            <person name="Racz N."/>
            <person name="Riley R."/>
            <person name="Savchenko A."/>
            <person name="Shiryaev A."/>
            <person name="Soop K."/>
            <person name="Spirin V."/>
            <person name="Szebenyi C."/>
            <person name="Tomsovsky M."/>
            <person name="Tulloss R.E."/>
            <person name="Uehling J."/>
            <person name="Grigoriev I.V."/>
            <person name="Vagvolgyi C."/>
            <person name="Papp T."/>
            <person name="Martin F.M."/>
            <person name="Miettinen O."/>
            <person name="Hibbett D.S."/>
            <person name="Nagy L.G."/>
        </authorList>
    </citation>
    <scope>NUCLEOTIDE SEQUENCE [LARGE SCALE GENOMIC DNA]</scope>
    <source>
        <strain evidence="1 2">CBS 962.96</strain>
    </source>
</reference>